<proteinExistence type="predicted"/>
<dbReference type="AlphaFoldDB" id="A0A1Z1F7Y2"/>
<evidence type="ECO:0000313" key="10">
    <source>
        <dbReference type="Proteomes" id="UP000195807"/>
    </source>
</evidence>
<evidence type="ECO:0000256" key="5">
    <source>
        <dbReference type="ARBA" id="ARBA00023004"/>
    </source>
</evidence>
<dbReference type="PROSITE" id="PS51007">
    <property type="entry name" value="CYTC"/>
    <property type="match status" value="1"/>
</dbReference>
<dbReference type="PANTHER" id="PTHR11961">
    <property type="entry name" value="CYTOCHROME C"/>
    <property type="match status" value="1"/>
</dbReference>
<protein>
    <submittedName>
        <fullName evidence="9">Cytochrome c family protein</fullName>
    </submittedName>
</protein>
<dbReference type="Pfam" id="PF00034">
    <property type="entry name" value="Cytochrom_C"/>
    <property type="match status" value="1"/>
</dbReference>
<dbReference type="GO" id="GO:0009055">
    <property type="term" value="F:electron transfer activity"/>
    <property type="evidence" value="ECO:0007669"/>
    <property type="project" value="InterPro"/>
</dbReference>
<reference evidence="9 10" key="1">
    <citation type="submission" date="2017-01" db="EMBL/GenBank/DDBJ databases">
        <title>Complete genome sequence of esterase-producing bacterium Croceicoccus marinus E4A9.</title>
        <authorList>
            <person name="Wu Y.-H."/>
            <person name="Cheng H."/>
            <person name="Xu L."/>
            <person name="Huo Y.-Y."/>
            <person name="Wang C.-S."/>
            <person name="Xu X.-W."/>
        </authorList>
    </citation>
    <scope>NUCLEOTIDE SEQUENCE [LARGE SCALE GENOMIC DNA]</scope>
    <source>
        <strain evidence="9 10">E4A9</strain>
    </source>
</reference>
<dbReference type="KEGG" id="cman:A9D14_00030"/>
<keyword evidence="2 6" id="KW-0349">Heme</keyword>
<sequence>MDGRTNTIFGWTLFGGVVALGLSSISGHVFDSERPEELGYVIEGAEEEGGEEGPSLAMLLSTADVTKGEAVFAKCTACHTIAQGGPNGIGPNLWGIMGKPIGQHAAGFAYSPALSSHGGNWDFENMDAWLTSPRAFANGTKMSFAGLGNPEDRANIIAYLNSMGSNLPLPEVEEVPAETVAAEIEAVDEPSTLSTEASDASAGTYPEVAADTDTTAPVGE</sequence>
<dbReference type="Proteomes" id="UP000195807">
    <property type="component" value="Chromosome"/>
</dbReference>
<gene>
    <name evidence="9" type="ORF">A9D14_00030</name>
</gene>
<keyword evidence="5 6" id="KW-0408">Iron</keyword>
<dbReference type="RefSeq" id="WP_066841887.1">
    <property type="nucleotide sequence ID" value="NZ_CP019602.1"/>
</dbReference>
<evidence type="ECO:0000256" key="2">
    <source>
        <dbReference type="ARBA" id="ARBA00022617"/>
    </source>
</evidence>
<dbReference type="GO" id="GO:0046872">
    <property type="term" value="F:metal ion binding"/>
    <property type="evidence" value="ECO:0007669"/>
    <property type="project" value="UniProtKB-KW"/>
</dbReference>
<dbReference type="InterPro" id="IPR036909">
    <property type="entry name" value="Cyt_c-like_dom_sf"/>
</dbReference>
<feature type="region of interest" description="Disordered" evidence="7">
    <location>
        <begin position="186"/>
        <end position="220"/>
    </location>
</feature>
<keyword evidence="4" id="KW-0249">Electron transport</keyword>
<evidence type="ECO:0000256" key="3">
    <source>
        <dbReference type="ARBA" id="ARBA00022723"/>
    </source>
</evidence>
<dbReference type="Gene3D" id="1.10.760.10">
    <property type="entry name" value="Cytochrome c-like domain"/>
    <property type="match status" value="1"/>
</dbReference>
<dbReference type="InterPro" id="IPR002327">
    <property type="entry name" value="Cyt_c_1A/1B"/>
</dbReference>
<feature type="domain" description="Cytochrome c" evidence="8">
    <location>
        <begin position="63"/>
        <end position="164"/>
    </location>
</feature>
<keyword evidence="3 6" id="KW-0479">Metal-binding</keyword>
<dbReference type="PRINTS" id="PR00604">
    <property type="entry name" value="CYTCHRMECIAB"/>
</dbReference>
<dbReference type="GO" id="GO:0020037">
    <property type="term" value="F:heme binding"/>
    <property type="evidence" value="ECO:0007669"/>
    <property type="project" value="InterPro"/>
</dbReference>
<dbReference type="STRING" id="450378.GCA_001661675_00006"/>
<dbReference type="OrthoDB" id="9805828at2"/>
<evidence type="ECO:0000256" key="6">
    <source>
        <dbReference type="PROSITE-ProRule" id="PRU00433"/>
    </source>
</evidence>
<organism evidence="9 10">
    <name type="scientific">Croceicoccus marinus</name>
    <dbReference type="NCBI Taxonomy" id="450378"/>
    <lineage>
        <taxon>Bacteria</taxon>
        <taxon>Pseudomonadati</taxon>
        <taxon>Pseudomonadota</taxon>
        <taxon>Alphaproteobacteria</taxon>
        <taxon>Sphingomonadales</taxon>
        <taxon>Erythrobacteraceae</taxon>
        <taxon>Croceicoccus</taxon>
    </lineage>
</organism>
<name>A0A1Z1F7Y2_9SPHN</name>
<dbReference type="InterPro" id="IPR009056">
    <property type="entry name" value="Cyt_c-like_dom"/>
</dbReference>
<dbReference type="EMBL" id="CP019602">
    <property type="protein sequence ID" value="ARU14845.1"/>
    <property type="molecule type" value="Genomic_DNA"/>
</dbReference>
<accession>A0A1Z1F7Y2</accession>
<evidence type="ECO:0000256" key="4">
    <source>
        <dbReference type="ARBA" id="ARBA00022982"/>
    </source>
</evidence>
<keyword evidence="1" id="KW-0813">Transport</keyword>
<evidence type="ECO:0000256" key="1">
    <source>
        <dbReference type="ARBA" id="ARBA00022448"/>
    </source>
</evidence>
<evidence type="ECO:0000259" key="8">
    <source>
        <dbReference type="PROSITE" id="PS51007"/>
    </source>
</evidence>
<evidence type="ECO:0000313" key="9">
    <source>
        <dbReference type="EMBL" id="ARU14845.1"/>
    </source>
</evidence>
<dbReference type="SUPFAM" id="SSF46626">
    <property type="entry name" value="Cytochrome c"/>
    <property type="match status" value="1"/>
</dbReference>
<keyword evidence="10" id="KW-1185">Reference proteome</keyword>
<evidence type="ECO:0000256" key="7">
    <source>
        <dbReference type="SAM" id="MobiDB-lite"/>
    </source>
</evidence>